<evidence type="ECO:0000313" key="3">
    <source>
        <dbReference type="Proteomes" id="UP000293162"/>
    </source>
</evidence>
<dbReference type="InterPro" id="IPR029062">
    <property type="entry name" value="Class_I_gatase-like"/>
</dbReference>
<dbReference type="AlphaFoldDB" id="A0A4V1ZCU2"/>
<reference evidence="2 3" key="1">
    <citation type="submission" date="2019-02" db="EMBL/GenBank/DDBJ databases">
        <title>Bacterial novel species Emticicia sp. 17J42-9 isolated from soil.</title>
        <authorList>
            <person name="Jung H.-Y."/>
        </authorList>
    </citation>
    <scope>NUCLEOTIDE SEQUENCE [LARGE SCALE GENOMIC DNA]</scope>
    <source>
        <strain evidence="2 3">17J42-9</strain>
    </source>
</reference>
<accession>A0A4V1ZCU2</accession>
<feature type="chain" id="PRO_5020460825" description="DUF4350 domain-containing protein" evidence="1">
    <location>
        <begin position="24"/>
        <end position="305"/>
    </location>
</feature>
<feature type="signal peptide" evidence="1">
    <location>
        <begin position="1"/>
        <end position="23"/>
    </location>
</feature>
<evidence type="ECO:0000313" key="2">
    <source>
        <dbReference type="EMBL" id="RYU93850.1"/>
    </source>
</evidence>
<protein>
    <recommendedName>
        <fullName evidence="4">DUF4350 domain-containing protein</fullName>
    </recommendedName>
</protein>
<keyword evidence="1" id="KW-0732">Signal</keyword>
<comment type="caution">
    <text evidence="2">The sequence shown here is derived from an EMBL/GenBank/DDBJ whole genome shotgun (WGS) entry which is preliminary data.</text>
</comment>
<proteinExistence type="predicted"/>
<keyword evidence="3" id="KW-1185">Reference proteome</keyword>
<evidence type="ECO:0000256" key="1">
    <source>
        <dbReference type="SAM" id="SignalP"/>
    </source>
</evidence>
<dbReference type="EMBL" id="SEWF01000036">
    <property type="protein sequence ID" value="RYU93850.1"/>
    <property type="molecule type" value="Genomic_DNA"/>
</dbReference>
<dbReference type="Gene3D" id="3.40.50.880">
    <property type="match status" value="1"/>
</dbReference>
<dbReference type="RefSeq" id="WP_130023069.1">
    <property type="nucleotide sequence ID" value="NZ_SEWF01000036.1"/>
</dbReference>
<evidence type="ECO:0008006" key="4">
    <source>
        <dbReference type="Google" id="ProtNLM"/>
    </source>
</evidence>
<name>A0A4V1ZCU2_9BACT</name>
<gene>
    <name evidence="2" type="ORF">EWM59_20230</name>
</gene>
<organism evidence="2 3">
    <name type="scientific">Emticicia agri</name>
    <dbReference type="NCBI Taxonomy" id="2492393"/>
    <lineage>
        <taxon>Bacteria</taxon>
        <taxon>Pseudomonadati</taxon>
        <taxon>Bacteroidota</taxon>
        <taxon>Cytophagia</taxon>
        <taxon>Cytophagales</taxon>
        <taxon>Leadbetterellaceae</taxon>
        <taxon>Emticicia</taxon>
    </lineage>
</organism>
<dbReference type="OrthoDB" id="6397329at2"/>
<dbReference type="Proteomes" id="UP000293162">
    <property type="component" value="Unassembled WGS sequence"/>
</dbReference>
<sequence length="305" mass="33875">MSKPLTLFRFLLIFLCSSGSVLAQQVADMEFTYAIQKPMYETGKGSLVVLDEAHANFHKLTGRYAPFGQILRKDGYSLQSGREKFTTEFLSNIKVLVIANALADSSNEWKLPAKSAFTEHEIKAVEQWVKKGGSLLLIADHMPFSGCSAQLALALGFNFIDGFAMRKDKKPEMFSTLKNNLGASIITKGRNKDEKIDSVLFFTGQAFIAPKEATILTHLTDDYEVLMPTAMWQFNATTPRVSGHNLVNGAFMEYGKGRIVVMGEAAMFSAQVSGPLKIKAGMNHPNARQNAQFLLNIIHWLDRKL</sequence>
<dbReference type="SUPFAM" id="SSF52317">
    <property type="entry name" value="Class I glutamine amidotransferase-like"/>
    <property type="match status" value="1"/>
</dbReference>